<dbReference type="Proteomes" id="UP000320660">
    <property type="component" value="Segment"/>
</dbReference>
<organism evidence="1 2">
    <name type="scientific">Vibrio phage 2 TSL-2019</name>
    <dbReference type="NCBI Taxonomy" id="2508172"/>
    <lineage>
        <taxon>Viruses</taxon>
        <taxon>Duplodnaviria</taxon>
        <taxon>Heunggongvirae</taxon>
        <taxon>Uroviricota</taxon>
        <taxon>Caudoviricetes</taxon>
        <taxon>Chimalliviridae</taxon>
        <taxon>Gorgonvirinae</taxon>
        <taxon>Aphroditevirus</taxon>
        <taxon>Aphroditevirus av2TSL2019</taxon>
    </lineage>
</organism>
<evidence type="ECO:0000313" key="2">
    <source>
        <dbReference type="Proteomes" id="UP000320660"/>
    </source>
</evidence>
<dbReference type="KEGG" id="vg:55613384"/>
<protein>
    <submittedName>
        <fullName evidence="1">Uncharacterized protein</fullName>
    </submittedName>
</protein>
<sequence length="347" mass="39496">MNLVEKSKLQLALASLVKGWLELAPKFSALKPLGEDLVIAKFKLPWRDDHATIKAINRDTEGCTIVTEGLRHLNLVNVSGRVVYAPISSDLNDGWKKQTAFTVCDDSYQENMELVGDLHRHTLMELISENKLEIADITLEHCDNEIKIGTKGGECTFRTSLDSHMTRGREDYSVHGQVLIQRECLGKTLFNKALGELPDILERLLLKPLPGVRLTSKREYIIQLPVSNVTQYALYLEYRGNLIYLVVDTGEGLMEFLVPREYTVRKSWARDLVTHLKLTFLLSDHVDLKEAYRHCKELETLKNDYGSTSVNERDKAALVNVHEHLLPYHQNRVFEFTTKIVGEAPAL</sequence>
<proteinExistence type="predicted"/>
<dbReference type="GeneID" id="55613384"/>
<keyword evidence="2" id="KW-1185">Reference proteome</keyword>
<reference evidence="1 2" key="1">
    <citation type="submission" date="2019-01" db="EMBL/GenBank/DDBJ databases">
        <authorList>
            <person name="Le T.S."/>
            <person name="Kurtboke I."/>
        </authorList>
    </citation>
    <scope>NUCLEOTIDE SEQUENCE [LARGE SCALE GENOMIC DNA]</scope>
</reference>
<accession>A0A513PW61</accession>
<dbReference type="EMBL" id="MK368614">
    <property type="protein sequence ID" value="QAU04171.1"/>
    <property type="molecule type" value="Genomic_DNA"/>
</dbReference>
<dbReference type="RefSeq" id="YP_009843118.1">
    <property type="nucleotide sequence ID" value="NC_048747.1"/>
</dbReference>
<name>A0A513PW61_9CAUD</name>
<evidence type="ECO:0000313" key="1">
    <source>
        <dbReference type="EMBL" id="QAU04171.1"/>
    </source>
</evidence>